<evidence type="ECO:0000313" key="7">
    <source>
        <dbReference type="Proteomes" id="UP000000366"/>
    </source>
</evidence>
<dbReference type="PROSITE" id="PS51007">
    <property type="entry name" value="CYTC"/>
    <property type="match status" value="1"/>
</dbReference>
<keyword evidence="7" id="KW-1185">Reference proteome</keyword>
<dbReference type="Pfam" id="PF13442">
    <property type="entry name" value="Cytochrome_CBB3"/>
    <property type="match status" value="1"/>
</dbReference>
<dbReference type="GO" id="GO:0046872">
    <property type="term" value="F:metal ion binding"/>
    <property type="evidence" value="ECO:0007669"/>
    <property type="project" value="UniProtKB-KW"/>
</dbReference>
<name>A2SLA8_METPP</name>
<dbReference type="HOGENOM" id="CLU_136806_1_0_4"/>
<dbReference type="GO" id="GO:0009055">
    <property type="term" value="F:electron transfer activity"/>
    <property type="evidence" value="ECO:0007669"/>
    <property type="project" value="InterPro"/>
</dbReference>
<dbReference type="Proteomes" id="UP000000366">
    <property type="component" value="Chromosome"/>
</dbReference>
<dbReference type="Gene3D" id="1.10.760.10">
    <property type="entry name" value="Cytochrome c-like domain"/>
    <property type="match status" value="1"/>
</dbReference>
<evidence type="ECO:0000256" key="1">
    <source>
        <dbReference type="ARBA" id="ARBA00022617"/>
    </source>
</evidence>
<dbReference type="eggNOG" id="COG2010">
    <property type="taxonomic scope" value="Bacteria"/>
</dbReference>
<dbReference type="SUPFAM" id="SSF46626">
    <property type="entry name" value="Cytochrome c"/>
    <property type="match status" value="1"/>
</dbReference>
<dbReference type="GO" id="GO:0020037">
    <property type="term" value="F:heme binding"/>
    <property type="evidence" value="ECO:0007669"/>
    <property type="project" value="InterPro"/>
</dbReference>
<proteinExistence type="predicted"/>
<dbReference type="AlphaFoldDB" id="A2SLA8"/>
<evidence type="ECO:0000256" key="2">
    <source>
        <dbReference type="ARBA" id="ARBA00022723"/>
    </source>
</evidence>
<reference evidence="6 7" key="1">
    <citation type="journal article" date="2007" name="J. Bacteriol.">
        <title>Whole-genome analysis of the methyl tert-butyl ether-degrading beta-proteobacterium Methylibium petroleiphilum PM1.</title>
        <authorList>
            <person name="Kane S.R."/>
            <person name="Chakicherla A.Y."/>
            <person name="Chain P.S.G."/>
            <person name="Schmidt R."/>
            <person name="Shin M.W."/>
            <person name="Legler T.C."/>
            <person name="Scow K.M."/>
            <person name="Larimer F.W."/>
            <person name="Lucas S.M."/>
            <person name="Richardson P.M."/>
            <person name="Hristova K.R."/>
        </authorList>
    </citation>
    <scope>NUCLEOTIDE SEQUENCE [LARGE SCALE GENOMIC DNA]</scope>
    <source>
        <strain evidence="7">ATCC BAA-1232 / LMG 22953 / PM1</strain>
    </source>
</reference>
<feature type="domain" description="Cytochrome c" evidence="5">
    <location>
        <begin position="65"/>
        <end position="144"/>
    </location>
</feature>
<keyword evidence="3 4" id="KW-0408">Iron</keyword>
<keyword evidence="2 4" id="KW-0479">Metal-binding</keyword>
<dbReference type="InterPro" id="IPR036909">
    <property type="entry name" value="Cyt_c-like_dom_sf"/>
</dbReference>
<dbReference type="KEGG" id="mpt:Mpe_A3394"/>
<gene>
    <name evidence="6" type="ordered locus">Mpe_A3394</name>
</gene>
<accession>A2SLA8</accession>
<dbReference type="STRING" id="420662.Mpe_A3394"/>
<keyword evidence="1 4" id="KW-0349">Heme</keyword>
<dbReference type="InterPro" id="IPR009056">
    <property type="entry name" value="Cyt_c-like_dom"/>
</dbReference>
<dbReference type="EMBL" id="CP000555">
    <property type="protein sequence ID" value="ABM96347.1"/>
    <property type="molecule type" value="Genomic_DNA"/>
</dbReference>
<evidence type="ECO:0000259" key="5">
    <source>
        <dbReference type="PROSITE" id="PS51007"/>
    </source>
</evidence>
<protein>
    <recommendedName>
        <fullName evidence="5">Cytochrome c domain-containing protein</fullName>
    </recommendedName>
</protein>
<evidence type="ECO:0000256" key="4">
    <source>
        <dbReference type="PROSITE-ProRule" id="PRU00433"/>
    </source>
</evidence>
<sequence>MVNGQRSPSPCRSMRVFYFPELIMMFRLNSLLVSLVAVALGSVAPLASAQDKPLYKVVDGYKVDANTMKGFRTWRAAACDRCHGANQEGMVGPSLINSLKTLSKEDFVKTVRDGRLDKGMQSFGSSPQVMDNMDHLYAYLKGRSDGAITRSKVEEIQ</sequence>
<evidence type="ECO:0000313" key="6">
    <source>
        <dbReference type="EMBL" id="ABM96347.1"/>
    </source>
</evidence>
<evidence type="ECO:0000256" key="3">
    <source>
        <dbReference type="ARBA" id="ARBA00023004"/>
    </source>
</evidence>
<organism evidence="6 7">
    <name type="scientific">Methylibium petroleiphilum (strain ATCC BAA-1232 / LMG 22953 / PM1)</name>
    <dbReference type="NCBI Taxonomy" id="420662"/>
    <lineage>
        <taxon>Bacteria</taxon>
        <taxon>Pseudomonadati</taxon>
        <taxon>Pseudomonadota</taxon>
        <taxon>Betaproteobacteria</taxon>
        <taxon>Burkholderiales</taxon>
        <taxon>Sphaerotilaceae</taxon>
        <taxon>Methylibium</taxon>
    </lineage>
</organism>